<keyword evidence="4" id="KW-0324">Glycolysis</keyword>
<comment type="similarity">
    <text evidence="1">Belongs to the phosphoglycerate mutase family. BPG-dependent PGAM subfamily.</text>
</comment>
<name>A0A9D1UHB2_9BACT</name>
<evidence type="ECO:0000256" key="4">
    <source>
        <dbReference type="ARBA" id="ARBA00023152"/>
    </source>
</evidence>
<evidence type="ECO:0000256" key="2">
    <source>
        <dbReference type="ARBA" id="ARBA00012028"/>
    </source>
</evidence>
<organism evidence="8 9">
    <name type="scientific">Candidatus Onthomorpha intestinigallinarum</name>
    <dbReference type="NCBI Taxonomy" id="2840880"/>
    <lineage>
        <taxon>Bacteria</taxon>
        <taxon>Pseudomonadati</taxon>
        <taxon>Bacteroidota</taxon>
        <taxon>Bacteroidia</taxon>
        <taxon>Bacteroidales</taxon>
        <taxon>Candidatus Onthomorpha</taxon>
    </lineage>
</organism>
<evidence type="ECO:0000256" key="3">
    <source>
        <dbReference type="ARBA" id="ARBA00022432"/>
    </source>
</evidence>
<dbReference type="CDD" id="cd07067">
    <property type="entry name" value="HP_PGM_like"/>
    <property type="match status" value="1"/>
</dbReference>
<reference evidence="8" key="2">
    <citation type="submission" date="2021-04" db="EMBL/GenBank/DDBJ databases">
        <authorList>
            <person name="Gilroy R."/>
        </authorList>
    </citation>
    <scope>NUCLEOTIDE SEQUENCE</scope>
    <source>
        <strain evidence="8">Gambia16-930</strain>
    </source>
</reference>
<evidence type="ECO:0000256" key="5">
    <source>
        <dbReference type="ARBA" id="ARBA00023235"/>
    </source>
</evidence>
<evidence type="ECO:0000256" key="7">
    <source>
        <dbReference type="PIRSR" id="PIRSR613078-3"/>
    </source>
</evidence>
<feature type="binding site" evidence="6">
    <location>
        <begin position="123"/>
        <end position="124"/>
    </location>
    <ligand>
        <name>substrate</name>
    </ligand>
</feature>
<accession>A0A9D1UHB2</accession>
<comment type="caution">
    <text evidence="8">The sequence shown here is derived from an EMBL/GenBank/DDBJ whole genome shotgun (WGS) entry which is preliminary data.</text>
</comment>
<protein>
    <recommendedName>
        <fullName evidence="2">phosphoglycerate mutase (2,3-diphosphoglycerate-dependent)</fullName>
        <ecNumber evidence="2">5.4.2.11</ecNumber>
    </recommendedName>
</protein>
<dbReference type="GO" id="GO:0006094">
    <property type="term" value="P:gluconeogenesis"/>
    <property type="evidence" value="ECO:0007669"/>
    <property type="project" value="UniProtKB-KW"/>
</dbReference>
<feature type="site" description="Transition state stabilizer" evidence="7">
    <location>
        <position position="122"/>
    </location>
</feature>
<gene>
    <name evidence="8" type="ORF">IAC47_06310</name>
</gene>
<dbReference type="InterPro" id="IPR013078">
    <property type="entry name" value="His_Pase_superF_clade-1"/>
</dbReference>
<dbReference type="EC" id="5.4.2.11" evidence="2"/>
<evidence type="ECO:0000256" key="1">
    <source>
        <dbReference type="ARBA" id="ARBA00006717"/>
    </source>
</evidence>
<dbReference type="InterPro" id="IPR005952">
    <property type="entry name" value="Phosphogly_mut1"/>
</dbReference>
<dbReference type="GO" id="GO:0004619">
    <property type="term" value="F:phosphoglycerate mutase activity"/>
    <property type="evidence" value="ECO:0007669"/>
    <property type="project" value="UniProtKB-EC"/>
</dbReference>
<dbReference type="SUPFAM" id="SSF53254">
    <property type="entry name" value="Phosphoglycerate mutase-like"/>
    <property type="match status" value="1"/>
</dbReference>
<dbReference type="AlphaFoldDB" id="A0A9D1UHB2"/>
<dbReference type="GO" id="GO:0006096">
    <property type="term" value="P:glycolytic process"/>
    <property type="evidence" value="ECO:0007669"/>
    <property type="project" value="UniProtKB-KW"/>
</dbReference>
<sequence length="188" mass="21487">AIKTLNVILDAMNMDYLPVEKSWRLNEKSYGDLQGKNKAEATEKFGAEQVLLWRRSFDVQAPALNPNDERSPYNDPRYTKVDRKELPLTESLQDCINRLMPFYTGKILKAFDTCNTVLVVAHGNSLRGIVKTLKGMSNEEIIKFNIPTGIPYLFELNDDLSLKSDRFLADKETLQRLMDEVANQGNKK</sequence>
<evidence type="ECO:0000256" key="6">
    <source>
        <dbReference type="PIRSR" id="PIRSR613078-2"/>
    </source>
</evidence>
<proteinExistence type="inferred from homology"/>
<dbReference type="Pfam" id="PF00300">
    <property type="entry name" value="His_Phos_1"/>
    <property type="match status" value="1"/>
</dbReference>
<dbReference type="Proteomes" id="UP000824267">
    <property type="component" value="Unassembled WGS sequence"/>
</dbReference>
<keyword evidence="3" id="KW-0312">Gluconeogenesis</keyword>
<dbReference type="EMBL" id="DXGG01000199">
    <property type="protein sequence ID" value="HIW87869.1"/>
    <property type="molecule type" value="Genomic_DNA"/>
</dbReference>
<dbReference type="InterPro" id="IPR029033">
    <property type="entry name" value="His_PPase_superfam"/>
</dbReference>
<keyword evidence="5 8" id="KW-0413">Isomerase</keyword>
<feature type="binding site" evidence="6">
    <location>
        <begin position="27"/>
        <end position="30"/>
    </location>
    <ligand>
        <name>substrate</name>
    </ligand>
</feature>
<feature type="binding site" evidence="6">
    <location>
        <begin position="54"/>
        <end position="55"/>
    </location>
    <ligand>
        <name>substrate</name>
    </ligand>
</feature>
<dbReference type="Gene3D" id="3.40.50.1240">
    <property type="entry name" value="Phosphoglycerate mutase-like"/>
    <property type="match status" value="1"/>
</dbReference>
<reference evidence="8" key="1">
    <citation type="journal article" date="2021" name="PeerJ">
        <title>Extensive microbial diversity within the chicken gut microbiome revealed by metagenomics and culture.</title>
        <authorList>
            <person name="Gilroy R."/>
            <person name="Ravi A."/>
            <person name="Getino M."/>
            <person name="Pursley I."/>
            <person name="Horton D.L."/>
            <person name="Alikhan N.F."/>
            <person name="Baker D."/>
            <person name="Gharbi K."/>
            <person name="Hall N."/>
            <person name="Watson M."/>
            <person name="Adriaenssens E.M."/>
            <person name="Foster-Nyarko E."/>
            <person name="Jarju S."/>
            <person name="Secka A."/>
            <person name="Antonio M."/>
            <person name="Oren A."/>
            <person name="Chaudhuri R.R."/>
            <person name="La Ragione R."/>
            <person name="Hildebrand F."/>
            <person name="Pallen M.J."/>
        </authorList>
    </citation>
    <scope>NUCLEOTIDE SEQUENCE</scope>
    <source>
        <strain evidence="8">Gambia16-930</strain>
    </source>
</reference>
<dbReference type="PANTHER" id="PTHR11931">
    <property type="entry name" value="PHOSPHOGLYCERATE MUTASE"/>
    <property type="match status" value="1"/>
</dbReference>
<feature type="non-terminal residue" evidence="8">
    <location>
        <position position="1"/>
    </location>
</feature>
<evidence type="ECO:0000313" key="9">
    <source>
        <dbReference type="Proteomes" id="UP000824267"/>
    </source>
</evidence>
<feature type="binding site" evidence="6">
    <location>
        <position position="38"/>
    </location>
    <ligand>
        <name>substrate</name>
    </ligand>
</feature>
<dbReference type="NCBIfam" id="TIGR01258">
    <property type="entry name" value="pgm_1"/>
    <property type="match status" value="1"/>
</dbReference>
<evidence type="ECO:0000313" key="8">
    <source>
        <dbReference type="EMBL" id="HIW87869.1"/>
    </source>
</evidence>